<feature type="transmembrane region" description="Helical" evidence="1">
    <location>
        <begin position="102"/>
        <end position="126"/>
    </location>
</feature>
<dbReference type="Proteomes" id="UP000239494">
    <property type="component" value="Unassembled WGS sequence"/>
</dbReference>
<dbReference type="PANTHER" id="PTHR39430:SF1">
    <property type="entry name" value="PROTEASE"/>
    <property type="match status" value="1"/>
</dbReference>
<protein>
    <recommendedName>
        <fullName evidence="2">CAAX prenyl protease 2/Lysostaphin resistance protein A-like domain-containing protein</fullName>
    </recommendedName>
</protein>
<comment type="caution">
    <text evidence="3">The sequence shown here is derived from an EMBL/GenBank/DDBJ whole genome shotgun (WGS) entry which is preliminary data.</text>
</comment>
<keyword evidence="1" id="KW-0812">Transmembrane</keyword>
<feature type="transmembrane region" description="Helical" evidence="1">
    <location>
        <begin position="38"/>
        <end position="56"/>
    </location>
</feature>
<dbReference type="GO" id="GO:0080120">
    <property type="term" value="P:CAAX-box protein maturation"/>
    <property type="evidence" value="ECO:0007669"/>
    <property type="project" value="UniProtKB-ARBA"/>
</dbReference>
<sequence>MRRDVIGTGWKVAGFLALSAAAVVVAAVLGGMLGKGPWPVVAIAAALVLVLTRLFDGKRPATGRLKRLAWFAVGAVVGTALVCGLAWGLMLHGVLYWVPNRAFTGSVALTGTAYFFFAVLVEELVFRGYALRRLADSLGPKVAVGLLAVGFGGYHLVNLGTSPSVKSGGLELLWTAAGPAIGAVVFGVAALRTGGIALPLGLHLGWNWTQWQFFSVPGDDTPMGLWSPILVPTANPVAFQVGYLVAMAVALAAVLLGTRDYRPGNSQLRAASDFSA</sequence>
<feature type="transmembrane region" description="Helical" evidence="1">
    <location>
        <begin position="138"/>
        <end position="157"/>
    </location>
</feature>
<dbReference type="OrthoDB" id="193898at2"/>
<reference evidence="3 4" key="1">
    <citation type="submission" date="2018-03" db="EMBL/GenBank/DDBJ databases">
        <title>Genomic Encyclopedia of Archaeal and Bacterial Type Strains, Phase II (KMG-II): from individual species to whole genera.</title>
        <authorList>
            <person name="Goeker M."/>
        </authorList>
    </citation>
    <scope>NUCLEOTIDE SEQUENCE [LARGE SCALE GENOMIC DNA]</scope>
    <source>
        <strain evidence="3 4">DSM 44720</strain>
    </source>
</reference>
<feature type="transmembrane region" description="Helical" evidence="1">
    <location>
        <begin position="68"/>
        <end position="90"/>
    </location>
</feature>
<dbReference type="EMBL" id="PVTF01000009">
    <property type="protein sequence ID" value="PRY38239.1"/>
    <property type="molecule type" value="Genomic_DNA"/>
</dbReference>
<evidence type="ECO:0000256" key="1">
    <source>
        <dbReference type="SAM" id="Phobius"/>
    </source>
</evidence>
<keyword evidence="1" id="KW-1133">Transmembrane helix</keyword>
<feature type="transmembrane region" description="Helical" evidence="1">
    <location>
        <begin position="12"/>
        <end position="32"/>
    </location>
</feature>
<accession>A0A2T0SXX1</accession>
<keyword evidence="1" id="KW-0472">Membrane</keyword>
<gene>
    <name evidence="3" type="ORF">CLV43_109460</name>
</gene>
<dbReference type="AlphaFoldDB" id="A0A2T0SXX1"/>
<proteinExistence type="predicted"/>
<keyword evidence="4" id="KW-1185">Reference proteome</keyword>
<name>A0A2T0SXX1_9PSEU</name>
<feature type="transmembrane region" description="Helical" evidence="1">
    <location>
        <begin position="237"/>
        <end position="257"/>
    </location>
</feature>
<dbReference type="Pfam" id="PF02517">
    <property type="entry name" value="Rce1-like"/>
    <property type="match status" value="1"/>
</dbReference>
<feature type="domain" description="CAAX prenyl protease 2/Lysostaphin resistance protein A-like" evidence="2">
    <location>
        <begin position="108"/>
        <end position="208"/>
    </location>
</feature>
<feature type="transmembrane region" description="Helical" evidence="1">
    <location>
        <begin position="172"/>
        <end position="191"/>
    </location>
</feature>
<dbReference type="GO" id="GO:0004175">
    <property type="term" value="F:endopeptidase activity"/>
    <property type="evidence" value="ECO:0007669"/>
    <property type="project" value="UniProtKB-ARBA"/>
</dbReference>
<feature type="transmembrane region" description="Helical" evidence="1">
    <location>
        <begin position="198"/>
        <end position="217"/>
    </location>
</feature>
<dbReference type="PANTHER" id="PTHR39430">
    <property type="entry name" value="MEMBRANE-ASSOCIATED PROTEASE-RELATED"/>
    <property type="match status" value="1"/>
</dbReference>
<evidence type="ECO:0000259" key="2">
    <source>
        <dbReference type="Pfam" id="PF02517"/>
    </source>
</evidence>
<evidence type="ECO:0000313" key="3">
    <source>
        <dbReference type="EMBL" id="PRY38239.1"/>
    </source>
</evidence>
<dbReference type="RefSeq" id="WP_106191315.1">
    <property type="nucleotide sequence ID" value="NZ_PVTF01000009.1"/>
</dbReference>
<evidence type="ECO:0000313" key="4">
    <source>
        <dbReference type="Proteomes" id="UP000239494"/>
    </source>
</evidence>
<dbReference type="InterPro" id="IPR003675">
    <property type="entry name" value="Rce1/LyrA-like_dom"/>
</dbReference>
<organism evidence="3 4">
    <name type="scientific">Umezawaea tangerina</name>
    <dbReference type="NCBI Taxonomy" id="84725"/>
    <lineage>
        <taxon>Bacteria</taxon>
        <taxon>Bacillati</taxon>
        <taxon>Actinomycetota</taxon>
        <taxon>Actinomycetes</taxon>
        <taxon>Pseudonocardiales</taxon>
        <taxon>Pseudonocardiaceae</taxon>
        <taxon>Umezawaea</taxon>
    </lineage>
</organism>